<evidence type="ECO:0000256" key="2">
    <source>
        <dbReference type="ARBA" id="ARBA00023002"/>
    </source>
</evidence>
<keyword evidence="2" id="KW-0560">Oxidoreductase</keyword>
<evidence type="ECO:0000313" key="4">
    <source>
        <dbReference type="EMBL" id="KDR36982.1"/>
    </source>
</evidence>
<keyword evidence="1" id="KW-0285">Flavoprotein</keyword>
<evidence type="ECO:0000256" key="1">
    <source>
        <dbReference type="ARBA" id="ARBA00022630"/>
    </source>
</evidence>
<accession>A0A069P8Y2</accession>
<comment type="caution">
    <text evidence="4">The sequence shown here is derived from an EMBL/GenBank/DDBJ whole genome shotgun (WGS) entry which is preliminary data.</text>
</comment>
<dbReference type="PRINTS" id="PR00469">
    <property type="entry name" value="PNDRDTASEII"/>
</dbReference>
<dbReference type="Pfam" id="PF07992">
    <property type="entry name" value="Pyr_redox_2"/>
    <property type="match status" value="1"/>
</dbReference>
<dbReference type="PRINTS" id="PR00368">
    <property type="entry name" value="FADPNR"/>
</dbReference>
<evidence type="ECO:0000259" key="3">
    <source>
        <dbReference type="Pfam" id="PF07992"/>
    </source>
</evidence>
<dbReference type="InterPro" id="IPR023753">
    <property type="entry name" value="FAD/NAD-binding_dom"/>
</dbReference>
<organism evidence="4 5">
    <name type="scientific">Caballeronia grimmiae</name>
    <dbReference type="NCBI Taxonomy" id="1071679"/>
    <lineage>
        <taxon>Bacteria</taxon>
        <taxon>Pseudomonadati</taxon>
        <taxon>Pseudomonadota</taxon>
        <taxon>Betaproteobacteria</taxon>
        <taxon>Burkholderiales</taxon>
        <taxon>Burkholderiaceae</taxon>
        <taxon>Caballeronia</taxon>
    </lineage>
</organism>
<feature type="domain" description="FAD/NAD(P)-binding" evidence="3">
    <location>
        <begin position="91"/>
        <end position="402"/>
    </location>
</feature>
<dbReference type="STRING" id="1071679.BG57_11600"/>
<dbReference type="PANTHER" id="PTHR48105">
    <property type="entry name" value="THIOREDOXIN REDUCTASE 1-RELATED-RELATED"/>
    <property type="match status" value="1"/>
</dbReference>
<dbReference type="InterPro" id="IPR050097">
    <property type="entry name" value="Ferredoxin-NADP_redctase_2"/>
</dbReference>
<dbReference type="InterPro" id="IPR036188">
    <property type="entry name" value="FAD/NAD-bd_sf"/>
</dbReference>
<dbReference type="Gene3D" id="3.50.50.60">
    <property type="entry name" value="FAD/NAD(P)-binding domain"/>
    <property type="match status" value="2"/>
</dbReference>
<evidence type="ECO:0000313" key="5">
    <source>
        <dbReference type="Proteomes" id="UP000027439"/>
    </source>
</evidence>
<dbReference type="SUPFAM" id="SSF51905">
    <property type="entry name" value="FAD/NAD(P)-binding domain"/>
    <property type="match status" value="1"/>
</dbReference>
<gene>
    <name evidence="4" type="ORF">BG57_11600</name>
</gene>
<dbReference type="EMBL" id="JFHE01000002">
    <property type="protein sequence ID" value="KDR36982.1"/>
    <property type="molecule type" value="Genomic_DNA"/>
</dbReference>
<proteinExistence type="predicted"/>
<dbReference type="Proteomes" id="UP000027439">
    <property type="component" value="Unassembled WGS sequence"/>
</dbReference>
<protein>
    <submittedName>
        <fullName evidence="4">Pyridine nucleotide-disulfide oxidoreductase</fullName>
    </submittedName>
</protein>
<dbReference type="AlphaFoldDB" id="A0A069P8Y2"/>
<dbReference type="GO" id="GO:0016491">
    <property type="term" value="F:oxidoreductase activity"/>
    <property type="evidence" value="ECO:0007669"/>
    <property type="project" value="UniProtKB-KW"/>
</dbReference>
<dbReference type="InterPro" id="IPR036249">
    <property type="entry name" value="Thioredoxin-like_sf"/>
</dbReference>
<name>A0A069P8Y2_9BURK</name>
<reference evidence="4 5" key="1">
    <citation type="submission" date="2014-03" db="EMBL/GenBank/DDBJ databases">
        <title>Draft Genome Sequences of Four Burkholderia Strains.</title>
        <authorList>
            <person name="Liu X.Y."/>
            <person name="Li C.X."/>
            <person name="Xu J.H."/>
        </authorList>
    </citation>
    <scope>NUCLEOTIDE SEQUENCE [LARGE SCALE GENOMIC DNA]</scope>
    <source>
        <strain evidence="4 5">R27</strain>
    </source>
</reference>
<sequence length="416" mass="45013">MGEAYMVKIYGRMRSAEGYAIRDFLHRCDIPFEWVELNSDEEAAKLAHVQHLGDSRLPVCEFNDGTRLECPTIRQITEKLGWFRGPSRSEYDLAIYGAGPAGLSAAVYGASEGLRTVLVERWAVGGQAGSTSKIENYLGFPDGVSGTELAERARDQAVRFGAEILLARAGVRAEFSTGNGIVDLEDGSRIMARTSVCATGVAYRRLELPDEARFSGAGLYYGAGASEASLVRGEHVYIVGGGNSAGQAAMHFSQHGNHVTMVVRDTSLKSTLSQYLIDRISAAPNIEVLTCTTVTALHGDDALREITLTDRRSGQTRRVKTNWLFVCIGGLPQTEWAKEVGVVRDEAGYLVTGPDLHDTDQKVQWPLDREPLYLETSMPGVFAAGDVRHGSIKRVAAAVGEGATAVALVHRYLSSA</sequence>
<dbReference type="SUPFAM" id="SSF52833">
    <property type="entry name" value="Thioredoxin-like"/>
    <property type="match status" value="1"/>
</dbReference>
<dbReference type="eggNOG" id="COG0492">
    <property type="taxonomic scope" value="Bacteria"/>
</dbReference>